<dbReference type="FunFam" id="3.40.50.880:FF:000003">
    <property type="entry name" value="Anthranilate synthase component II"/>
    <property type="match status" value="1"/>
</dbReference>
<evidence type="ECO:0000256" key="1">
    <source>
        <dbReference type="ARBA" id="ARBA00022962"/>
    </source>
</evidence>
<dbReference type="NCBIfam" id="TIGR00566">
    <property type="entry name" value="trpG_papA"/>
    <property type="match status" value="1"/>
</dbReference>
<name>A0A432WSJ5_9GAMM</name>
<proteinExistence type="predicted"/>
<dbReference type="PANTHER" id="PTHR43418">
    <property type="entry name" value="MULTIFUNCTIONAL TRYPTOPHAN BIOSYNTHESIS PROTEIN-RELATED"/>
    <property type="match status" value="1"/>
</dbReference>
<reference evidence="4" key="1">
    <citation type="journal article" date="2018" name="Front. Microbiol.">
        <title>Genome-Based Analysis Reveals the Taxonomy and Diversity of the Family Idiomarinaceae.</title>
        <authorList>
            <person name="Liu Y."/>
            <person name="Lai Q."/>
            <person name="Shao Z."/>
        </authorList>
    </citation>
    <scope>NUCLEOTIDE SEQUENCE [LARGE SCALE GENOMIC DNA]</scope>
    <source>
        <strain evidence="4">AIS</strain>
    </source>
</reference>
<feature type="domain" description="Glutamine amidotransferase" evidence="2">
    <location>
        <begin position="3"/>
        <end position="189"/>
    </location>
</feature>
<dbReference type="InterPro" id="IPR029062">
    <property type="entry name" value="Class_I_gatase-like"/>
</dbReference>
<keyword evidence="4" id="KW-1185">Reference proteome</keyword>
<dbReference type="OrthoDB" id="9786812at2"/>
<dbReference type="CDD" id="cd01743">
    <property type="entry name" value="GATase1_Anthranilate_Synthase"/>
    <property type="match status" value="1"/>
</dbReference>
<dbReference type="PRINTS" id="PR00096">
    <property type="entry name" value="GATASE"/>
</dbReference>
<dbReference type="GO" id="GO:0046820">
    <property type="term" value="F:4-amino-4-deoxychorismate synthase activity"/>
    <property type="evidence" value="ECO:0007669"/>
    <property type="project" value="TreeGrafter"/>
</dbReference>
<dbReference type="AlphaFoldDB" id="A0A432WSJ5"/>
<accession>A0A432WSJ5</accession>
<organism evidence="3 4">
    <name type="scientific">Aliidiomarina shirensis</name>
    <dbReference type="NCBI Taxonomy" id="1048642"/>
    <lineage>
        <taxon>Bacteria</taxon>
        <taxon>Pseudomonadati</taxon>
        <taxon>Pseudomonadota</taxon>
        <taxon>Gammaproteobacteria</taxon>
        <taxon>Alteromonadales</taxon>
        <taxon>Idiomarinaceae</taxon>
        <taxon>Aliidiomarina</taxon>
    </lineage>
</organism>
<evidence type="ECO:0000313" key="4">
    <source>
        <dbReference type="Proteomes" id="UP000286934"/>
    </source>
</evidence>
<dbReference type="InterPro" id="IPR006221">
    <property type="entry name" value="TrpG/PapA_dom"/>
</dbReference>
<evidence type="ECO:0000259" key="2">
    <source>
        <dbReference type="Pfam" id="PF00117"/>
    </source>
</evidence>
<dbReference type="RefSeq" id="WP_126807438.1">
    <property type="nucleotide sequence ID" value="NZ_PIPP01000003.1"/>
</dbReference>
<dbReference type="PROSITE" id="PS51273">
    <property type="entry name" value="GATASE_TYPE_1"/>
    <property type="match status" value="1"/>
</dbReference>
<dbReference type="GO" id="GO:0046654">
    <property type="term" value="P:tetrahydrofolate biosynthetic process"/>
    <property type="evidence" value="ECO:0007669"/>
    <property type="project" value="TreeGrafter"/>
</dbReference>
<dbReference type="PRINTS" id="PR00099">
    <property type="entry name" value="CPSGATASE"/>
</dbReference>
<dbReference type="PRINTS" id="PR00097">
    <property type="entry name" value="ANTSNTHASEII"/>
</dbReference>
<dbReference type="PANTHER" id="PTHR43418:SF4">
    <property type="entry name" value="MULTIFUNCTIONAL TRYPTOPHAN BIOSYNTHESIS PROTEIN"/>
    <property type="match status" value="1"/>
</dbReference>
<dbReference type="EMBL" id="PIPP01000003">
    <property type="protein sequence ID" value="RUO36728.1"/>
    <property type="molecule type" value="Genomic_DNA"/>
</dbReference>
<dbReference type="Pfam" id="PF00117">
    <property type="entry name" value="GATase"/>
    <property type="match status" value="1"/>
</dbReference>
<dbReference type="GO" id="GO:0000162">
    <property type="term" value="P:L-tryptophan biosynthetic process"/>
    <property type="evidence" value="ECO:0007669"/>
    <property type="project" value="TreeGrafter"/>
</dbReference>
<dbReference type="Gene3D" id="3.40.50.880">
    <property type="match status" value="1"/>
</dbReference>
<dbReference type="InterPro" id="IPR017926">
    <property type="entry name" value="GATASE"/>
</dbReference>
<keyword evidence="1" id="KW-0315">Glutamine amidotransferase</keyword>
<comment type="caution">
    <text evidence="3">The sequence shown here is derived from an EMBL/GenBank/DDBJ whole genome shotgun (WGS) entry which is preliminary data.</text>
</comment>
<sequence length="215" mass="23593">MLLMLDNYDSFTHNLVRYFEELGQTVKVVRNDALSVADIRALKPAALIISPGPCTPNEAGVCLEAIEQLAGELPILGVCLGHQAIGQVFGAEVVRANEVMHGKLSKVQHNGTALFADMPMHFNVVRYHSLVLREGSMPECLEVTARVADQNMSPEIMALQHRSLPIYGVQFHPESVLSDFGHQVLANFCKLLPGLSTEQQKALESGSREPLPQRV</sequence>
<dbReference type="GO" id="GO:0004049">
    <property type="term" value="F:anthranilate synthase activity"/>
    <property type="evidence" value="ECO:0007669"/>
    <property type="project" value="TreeGrafter"/>
</dbReference>
<dbReference type="SUPFAM" id="SSF52317">
    <property type="entry name" value="Class I glutamine amidotransferase-like"/>
    <property type="match status" value="1"/>
</dbReference>
<evidence type="ECO:0000313" key="3">
    <source>
        <dbReference type="EMBL" id="RUO36728.1"/>
    </source>
</evidence>
<dbReference type="InterPro" id="IPR050472">
    <property type="entry name" value="Anth_synth/Amidotransfase"/>
</dbReference>
<protein>
    <submittedName>
        <fullName evidence="3">Aminodeoxychorismate/anthranilate synthase component II</fullName>
    </submittedName>
</protein>
<dbReference type="Proteomes" id="UP000286934">
    <property type="component" value="Unassembled WGS sequence"/>
</dbReference>
<gene>
    <name evidence="3" type="ORF">CWE13_07715</name>
</gene>
<dbReference type="GO" id="GO:0005829">
    <property type="term" value="C:cytosol"/>
    <property type="evidence" value="ECO:0007669"/>
    <property type="project" value="TreeGrafter"/>
</dbReference>